<proteinExistence type="predicted"/>
<organism evidence="1 2">
    <name type="scientific">Candidatus Zambryskibacteria bacterium RIFCSPLOWO2_02_FULL_44_12b</name>
    <dbReference type="NCBI Taxonomy" id="1802772"/>
    <lineage>
        <taxon>Bacteria</taxon>
        <taxon>Candidatus Zambryskiibacteriota</taxon>
    </lineage>
</organism>
<gene>
    <name evidence="1" type="ORF">A3H60_01380</name>
</gene>
<name>A0A1G2UQ51_9BACT</name>
<dbReference type="Proteomes" id="UP000177202">
    <property type="component" value="Unassembled WGS sequence"/>
</dbReference>
<evidence type="ECO:0000313" key="1">
    <source>
        <dbReference type="EMBL" id="OHB11519.1"/>
    </source>
</evidence>
<protein>
    <submittedName>
        <fullName evidence="1">Uncharacterized protein</fullName>
    </submittedName>
</protein>
<dbReference type="STRING" id="1802772.A3H60_01380"/>
<accession>A0A1G2UQ51</accession>
<sequence>MRSLDENLKNLDIKKLFKHPRSKMLDEFHKRINAERKAADMKEFPMSAIGVKTSHLSVEDLAYLLKRCSQSANFSRCFFGSLKIK</sequence>
<comment type="caution">
    <text evidence="1">The sequence shown here is derived from an EMBL/GenBank/DDBJ whole genome shotgun (WGS) entry which is preliminary data.</text>
</comment>
<dbReference type="EMBL" id="MHWP01000001">
    <property type="protein sequence ID" value="OHB11519.1"/>
    <property type="molecule type" value="Genomic_DNA"/>
</dbReference>
<evidence type="ECO:0000313" key="2">
    <source>
        <dbReference type="Proteomes" id="UP000177202"/>
    </source>
</evidence>
<dbReference type="AlphaFoldDB" id="A0A1G2UQ51"/>
<reference evidence="1 2" key="1">
    <citation type="journal article" date="2016" name="Nat. Commun.">
        <title>Thousands of microbial genomes shed light on interconnected biogeochemical processes in an aquifer system.</title>
        <authorList>
            <person name="Anantharaman K."/>
            <person name="Brown C.T."/>
            <person name="Hug L.A."/>
            <person name="Sharon I."/>
            <person name="Castelle C.J."/>
            <person name="Probst A.J."/>
            <person name="Thomas B.C."/>
            <person name="Singh A."/>
            <person name="Wilkins M.J."/>
            <person name="Karaoz U."/>
            <person name="Brodie E.L."/>
            <person name="Williams K.H."/>
            <person name="Hubbard S.S."/>
            <person name="Banfield J.F."/>
        </authorList>
    </citation>
    <scope>NUCLEOTIDE SEQUENCE [LARGE SCALE GENOMIC DNA]</scope>
</reference>